<dbReference type="OrthoDB" id="4001768at2"/>
<proteinExistence type="predicted"/>
<gene>
    <name evidence="1" type="ORF">BGC33_03600</name>
</gene>
<feature type="non-terminal residue" evidence="1">
    <location>
        <position position="319"/>
    </location>
</feature>
<evidence type="ECO:0008006" key="3">
    <source>
        <dbReference type="Google" id="ProtNLM"/>
    </source>
</evidence>
<reference evidence="2" key="1">
    <citation type="submission" date="2016-09" db="EMBL/GenBank/DDBJ databases">
        <title>Genome Sequence of Bathymodiolus thermophilus sulfur-oxidizing gill endosymbiont.</title>
        <authorList>
            <person name="Ponnudurai R."/>
            <person name="Kleiner M."/>
            <person name="Sayavedra L."/>
            <person name="Thuermer A."/>
            <person name="Felbeck H."/>
            <person name="Schlueter R."/>
            <person name="Schweder T."/>
            <person name="Markert S."/>
        </authorList>
    </citation>
    <scope>NUCLEOTIDE SEQUENCE [LARGE SCALE GENOMIC DNA]</scope>
    <source>
        <strain evidence="2">BAT/CrabSpa'14</strain>
    </source>
</reference>
<name>A0A1J5TUD5_9GAMM</name>
<comment type="caution">
    <text evidence="1">The sequence shown here is derived from an EMBL/GenBank/DDBJ whole genome shotgun (WGS) entry which is preliminary data.</text>
</comment>
<sequence>MSLTSIINCKYTLPKIKHLVSKENVNTDTQNLIIKPKCQNRQWLGVAFDYILRFGLIARGYAEESNIIAQKGLNRLMHLERLKDRKGNAVYGNNTISRVRGKIVIKERSPLFIHRSHIVDNATNSILIERYINSLLTLHQLQPSPTLSAKEAKAVFVLSNFDKFYRDILADFGDSLDMPTKEQIRELQELYKVIPWHDFKPKNSIILNPTFNKGSELIGGADCDLIVDDCIVEIKTVQTKSVSIRDLRQLCGYYILAKEFGISNYSSNINNIAVYHSRSGILSKYSVKDVLNPKHEKEFLVALVGKNYLSDVKEIKLPI</sequence>
<protein>
    <recommendedName>
        <fullName evidence="3">Restriction endonuclease</fullName>
    </recommendedName>
</protein>
<accession>A0A1J5TUD5</accession>
<evidence type="ECO:0000313" key="1">
    <source>
        <dbReference type="EMBL" id="OIR24435.1"/>
    </source>
</evidence>
<organism evidence="1 2">
    <name type="scientific">Bathymodiolus thermophilus thioautotrophic gill symbiont</name>
    <dbReference type="NCBI Taxonomy" id="2360"/>
    <lineage>
        <taxon>Bacteria</taxon>
        <taxon>Pseudomonadati</taxon>
        <taxon>Pseudomonadota</taxon>
        <taxon>Gammaproteobacteria</taxon>
        <taxon>sulfur-oxidizing symbionts</taxon>
    </lineage>
</organism>
<dbReference type="EMBL" id="MIQH01000665">
    <property type="protein sequence ID" value="OIR24435.1"/>
    <property type="molecule type" value="Genomic_DNA"/>
</dbReference>
<dbReference type="Proteomes" id="UP000182798">
    <property type="component" value="Unassembled WGS sequence"/>
</dbReference>
<dbReference type="RefSeq" id="WP_071564658.1">
    <property type="nucleotide sequence ID" value="NZ_MIQH01000665.1"/>
</dbReference>
<evidence type="ECO:0000313" key="2">
    <source>
        <dbReference type="Proteomes" id="UP000182798"/>
    </source>
</evidence>
<dbReference type="AlphaFoldDB" id="A0A1J5TUD5"/>